<protein>
    <submittedName>
        <fullName evidence="3">CoA transferase</fullName>
    </submittedName>
</protein>
<dbReference type="InterPro" id="IPR023606">
    <property type="entry name" value="CoA-Trfase_III_dom_1_sf"/>
</dbReference>
<dbReference type="Proteomes" id="UP000594681">
    <property type="component" value="Chromosome"/>
</dbReference>
<dbReference type="PANTHER" id="PTHR48207:SF3">
    <property type="entry name" value="SUCCINATE--HYDROXYMETHYLGLUTARATE COA-TRANSFERASE"/>
    <property type="match status" value="1"/>
</dbReference>
<keyword evidence="4" id="KW-1185">Reference proteome</keyword>
<dbReference type="InterPro" id="IPR003673">
    <property type="entry name" value="CoA-Trfase_fam_III"/>
</dbReference>
<dbReference type="AlphaFoldDB" id="A0A7T0P9A8"/>
<dbReference type="InterPro" id="IPR050483">
    <property type="entry name" value="CoA-transferase_III_domain"/>
</dbReference>
<dbReference type="KEGG" id="cliz:G7Y31_08375"/>
<dbReference type="PANTHER" id="PTHR48207">
    <property type="entry name" value="SUCCINATE--HYDROXYMETHYLGLUTARATE COA-TRANSFERASE"/>
    <property type="match status" value="1"/>
</dbReference>
<evidence type="ECO:0000313" key="4">
    <source>
        <dbReference type="Proteomes" id="UP000594681"/>
    </source>
</evidence>
<evidence type="ECO:0000256" key="1">
    <source>
        <dbReference type="ARBA" id="ARBA00022679"/>
    </source>
</evidence>
<sequence length="383" mass="41142">MHEEHSTPAPLEGVRVLDLSRILAGPFCAMMLADLGAEVIKIETPWGDDSREFGPFWNGDSAYYRLFNRSKQGITLDLKNPTDVETFTELARRADVVVENFRPGVMDRLGIGPQELLKANPSLIITSISGFGQQGSFRELPAYDLVAQALSGLMSVTGPVGGPATRTGVSLGDLVPGLYATIATLAALRQREATGRGQHIDIAMYDSLVSILESVAMRSLHTDEDITAVGNDHAMTVPFSTYRVSDGDVVIAVSNAKLFERLAPAIGIEYMLEDSRYATNEARVARREEVRQLIEQAIANETVASLTAKLQQAGVPCAHVASVDEALHGPLGQERSVLATEADGFVTLASPLKIHGMRPPTPAPQLGQHNGGIGKLLAQPPKE</sequence>
<dbReference type="RefSeq" id="WP_165010344.1">
    <property type="nucleotide sequence ID" value="NZ_CP064954.1"/>
</dbReference>
<name>A0A7T0P9A8_9CORY</name>
<accession>A0A7T0P9A8</accession>
<dbReference type="Gene3D" id="3.40.50.10540">
    <property type="entry name" value="Crotonobetainyl-coa:carnitine coa-transferase, domain 1"/>
    <property type="match status" value="1"/>
</dbReference>
<evidence type="ECO:0000313" key="3">
    <source>
        <dbReference type="EMBL" id="QPK78568.1"/>
    </source>
</evidence>
<dbReference type="EMBL" id="CP064954">
    <property type="protein sequence ID" value="QPK78568.1"/>
    <property type="molecule type" value="Genomic_DNA"/>
</dbReference>
<dbReference type="SUPFAM" id="SSF89796">
    <property type="entry name" value="CoA-transferase family III (CaiB/BaiF)"/>
    <property type="match status" value="1"/>
</dbReference>
<organism evidence="3 4">
    <name type="scientific">Corynebacterium lizhenjunii</name>
    <dbReference type="NCBI Taxonomy" id="2709394"/>
    <lineage>
        <taxon>Bacteria</taxon>
        <taxon>Bacillati</taxon>
        <taxon>Actinomycetota</taxon>
        <taxon>Actinomycetes</taxon>
        <taxon>Mycobacteriales</taxon>
        <taxon>Corynebacteriaceae</taxon>
        <taxon>Corynebacterium</taxon>
    </lineage>
</organism>
<gene>
    <name evidence="3" type="ORF">G7Y31_08375</name>
</gene>
<reference evidence="3 4" key="1">
    <citation type="submission" date="2020-11" db="EMBL/GenBank/DDBJ databases">
        <title>Corynebacterium sp. ZJ-599.</title>
        <authorList>
            <person name="Zhou J."/>
        </authorList>
    </citation>
    <scope>NUCLEOTIDE SEQUENCE [LARGE SCALE GENOMIC DNA]</scope>
    <source>
        <strain evidence="3 4">ZJ-599</strain>
    </source>
</reference>
<dbReference type="GO" id="GO:0008410">
    <property type="term" value="F:CoA-transferase activity"/>
    <property type="evidence" value="ECO:0007669"/>
    <property type="project" value="TreeGrafter"/>
</dbReference>
<dbReference type="InterPro" id="IPR044855">
    <property type="entry name" value="CoA-Trfase_III_dom3_sf"/>
</dbReference>
<feature type="region of interest" description="Disordered" evidence="2">
    <location>
        <begin position="363"/>
        <end position="383"/>
    </location>
</feature>
<keyword evidence="1 3" id="KW-0808">Transferase</keyword>
<dbReference type="Pfam" id="PF02515">
    <property type="entry name" value="CoA_transf_3"/>
    <property type="match status" value="1"/>
</dbReference>
<evidence type="ECO:0000256" key="2">
    <source>
        <dbReference type="SAM" id="MobiDB-lite"/>
    </source>
</evidence>
<proteinExistence type="predicted"/>
<dbReference type="Gene3D" id="3.30.1540.10">
    <property type="entry name" value="formyl-coa transferase, domain 3"/>
    <property type="match status" value="1"/>
</dbReference>